<dbReference type="Proteomes" id="UP001432027">
    <property type="component" value="Unassembled WGS sequence"/>
</dbReference>
<keyword evidence="2" id="KW-1185">Reference proteome</keyword>
<gene>
    <name evidence="1" type="ORF">PENTCL1PPCAC_17603</name>
</gene>
<protein>
    <submittedName>
        <fullName evidence="1">Uncharacterized protein</fullName>
    </submittedName>
</protein>
<evidence type="ECO:0000313" key="1">
    <source>
        <dbReference type="EMBL" id="GMS95428.1"/>
    </source>
</evidence>
<proteinExistence type="predicted"/>
<evidence type="ECO:0000313" key="2">
    <source>
        <dbReference type="Proteomes" id="UP001432027"/>
    </source>
</evidence>
<dbReference type="EMBL" id="BTSX01000004">
    <property type="protein sequence ID" value="GMS95428.1"/>
    <property type="molecule type" value="Genomic_DNA"/>
</dbReference>
<name>A0AAV5TLX9_9BILA</name>
<organism evidence="1 2">
    <name type="scientific">Pristionchus entomophagus</name>
    <dbReference type="NCBI Taxonomy" id="358040"/>
    <lineage>
        <taxon>Eukaryota</taxon>
        <taxon>Metazoa</taxon>
        <taxon>Ecdysozoa</taxon>
        <taxon>Nematoda</taxon>
        <taxon>Chromadorea</taxon>
        <taxon>Rhabditida</taxon>
        <taxon>Rhabditina</taxon>
        <taxon>Diplogasteromorpha</taxon>
        <taxon>Diplogasteroidea</taxon>
        <taxon>Neodiplogasteridae</taxon>
        <taxon>Pristionchus</taxon>
    </lineage>
</organism>
<reference evidence="1" key="1">
    <citation type="submission" date="2023-10" db="EMBL/GenBank/DDBJ databases">
        <title>Genome assembly of Pristionchus species.</title>
        <authorList>
            <person name="Yoshida K."/>
            <person name="Sommer R.J."/>
        </authorList>
    </citation>
    <scope>NUCLEOTIDE SEQUENCE</scope>
    <source>
        <strain evidence="1">RS0144</strain>
    </source>
</reference>
<dbReference type="AlphaFoldDB" id="A0AAV5TLX9"/>
<accession>A0AAV5TLX9</accession>
<comment type="caution">
    <text evidence="1">The sequence shown here is derived from an EMBL/GenBank/DDBJ whole genome shotgun (WGS) entry which is preliminary data.</text>
</comment>
<sequence>MELSDAEGEGIPITSHQIVIEQANRLFDACDSSRKGFVVGMDLGVLTAYLSPKITDRIVERLEEQEKKFLTREQFVSALQPYLTRPKLLHRDAPPTISIDLSDEVLTQGNITERLCFANETAISYN</sequence>